<keyword evidence="3 4" id="KW-0687">Ribonucleoprotein</keyword>
<dbReference type="FunFam" id="3.30.70.3370:FF:000001">
    <property type="entry name" value="40S ribosomal protein S24"/>
    <property type="match status" value="1"/>
</dbReference>
<dbReference type="GO" id="GO:0003735">
    <property type="term" value="F:structural constituent of ribosome"/>
    <property type="evidence" value="ECO:0007669"/>
    <property type="project" value="InterPro"/>
</dbReference>
<dbReference type="PROSITE" id="PS00529">
    <property type="entry name" value="RIBOSOMAL_S24E"/>
    <property type="match status" value="1"/>
</dbReference>
<dbReference type="HAMAP" id="MF_00545">
    <property type="entry name" value="Ribosomal_eS24"/>
    <property type="match status" value="1"/>
</dbReference>
<sequence length="128" mass="14233">MSEATIRTRKFITNPLLGRKQMVVDVIHPGQANVSKADVAKKLAEQYGCAVDTVFTFGYATAFGGGRSTGFACIYDTMDVAKKFEPKYRLERAGLYKRPDGSRKQKKEKKNRLKKLRGAKKAKAAGKK</sequence>
<keyword evidence="2 4" id="KW-0689">Ribosomal protein</keyword>
<evidence type="ECO:0000256" key="5">
    <source>
        <dbReference type="RuleBase" id="RU004383"/>
    </source>
</evidence>
<feature type="compositionally biased region" description="Basic residues" evidence="6">
    <location>
        <begin position="104"/>
        <end position="128"/>
    </location>
</feature>
<reference evidence="7" key="1">
    <citation type="submission" date="2021-01" db="EMBL/GenBank/DDBJ databases">
        <authorList>
            <person name="Corre E."/>
            <person name="Pelletier E."/>
            <person name="Niang G."/>
            <person name="Scheremetjew M."/>
            <person name="Finn R."/>
            <person name="Kale V."/>
            <person name="Holt S."/>
            <person name="Cochrane G."/>
            <person name="Meng A."/>
            <person name="Brown T."/>
            <person name="Cohen L."/>
        </authorList>
    </citation>
    <scope>NUCLEOTIDE SEQUENCE</scope>
    <source>
        <strain evidence="7">CCAP1064/1</strain>
    </source>
</reference>
<evidence type="ECO:0000256" key="1">
    <source>
        <dbReference type="ARBA" id="ARBA00009680"/>
    </source>
</evidence>
<evidence type="ECO:0000256" key="4">
    <source>
        <dbReference type="RuleBase" id="RU004381"/>
    </source>
</evidence>
<dbReference type="InterPro" id="IPR018098">
    <property type="entry name" value="Ribosomal_eS24_CS"/>
</dbReference>
<proteinExistence type="inferred from homology"/>
<dbReference type="InterPro" id="IPR001976">
    <property type="entry name" value="Ribosomal_eS24"/>
</dbReference>
<dbReference type="GO" id="GO:0006412">
    <property type="term" value="P:translation"/>
    <property type="evidence" value="ECO:0007669"/>
    <property type="project" value="InterPro"/>
</dbReference>
<dbReference type="Pfam" id="PF01282">
    <property type="entry name" value="Ribosomal_S24e"/>
    <property type="match status" value="1"/>
</dbReference>
<dbReference type="InterPro" id="IPR053709">
    <property type="entry name" value="eRP_eS24_sf"/>
</dbReference>
<dbReference type="Gene3D" id="3.30.70.3370">
    <property type="match status" value="1"/>
</dbReference>
<dbReference type="SUPFAM" id="SSF54189">
    <property type="entry name" value="Ribosomal proteins S24e, L23 and L15e"/>
    <property type="match status" value="1"/>
</dbReference>
<accession>A0A7S0BZU0</accession>
<organism evidence="7">
    <name type="scientific">Proboscia inermis</name>
    <dbReference type="NCBI Taxonomy" id="420281"/>
    <lineage>
        <taxon>Eukaryota</taxon>
        <taxon>Sar</taxon>
        <taxon>Stramenopiles</taxon>
        <taxon>Ochrophyta</taxon>
        <taxon>Bacillariophyta</taxon>
        <taxon>Coscinodiscophyceae</taxon>
        <taxon>Rhizosoleniophycidae</taxon>
        <taxon>Rhizosoleniales</taxon>
        <taxon>Rhizosoleniaceae</taxon>
        <taxon>Proboscia</taxon>
    </lineage>
</organism>
<dbReference type="EMBL" id="HBEL01008039">
    <property type="protein sequence ID" value="CAD8407724.1"/>
    <property type="molecule type" value="Transcribed_RNA"/>
</dbReference>
<dbReference type="PANTHER" id="PTHR10496">
    <property type="entry name" value="40S RIBOSOMAL PROTEIN S24"/>
    <property type="match status" value="1"/>
</dbReference>
<dbReference type="GO" id="GO:0005840">
    <property type="term" value="C:ribosome"/>
    <property type="evidence" value="ECO:0007669"/>
    <property type="project" value="UniProtKB-KW"/>
</dbReference>
<dbReference type="GO" id="GO:1990904">
    <property type="term" value="C:ribonucleoprotein complex"/>
    <property type="evidence" value="ECO:0007669"/>
    <property type="project" value="UniProtKB-KW"/>
</dbReference>
<comment type="similarity">
    <text evidence="1 4">Belongs to the eukaryotic ribosomal protein eS24 family.</text>
</comment>
<dbReference type="AlphaFoldDB" id="A0A7S0BZU0"/>
<evidence type="ECO:0000256" key="3">
    <source>
        <dbReference type="ARBA" id="ARBA00023274"/>
    </source>
</evidence>
<evidence type="ECO:0000256" key="2">
    <source>
        <dbReference type="ARBA" id="ARBA00022980"/>
    </source>
</evidence>
<evidence type="ECO:0000256" key="6">
    <source>
        <dbReference type="SAM" id="MobiDB-lite"/>
    </source>
</evidence>
<gene>
    <name evidence="7" type="ORF">PINE0816_LOCUS3843</name>
</gene>
<evidence type="ECO:0000313" key="7">
    <source>
        <dbReference type="EMBL" id="CAD8407724.1"/>
    </source>
</evidence>
<protein>
    <recommendedName>
        <fullName evidence="5">40S ribosomal protein S24</fullName>
    </recommendedName>
</protein>
<name>A0A7S0BZU0_9STRA</name>
<feature type="region of interest" description="Disordered" evidence="6">
    <location>
        <begin position="95"/>
        <end position="128"/>
    </location>
</feature>
<dbReference type="InterPro" id="IPR012678">
    <property type="entry name" value="Ribosomal_uL23/eL15/eS24_sf"/>
</dbReference>